<protein>
    <submittedName>
        <fullName evidence="2">Putative membrane protein</fullName>
    </submittedName>
</protein>
<dbReference type="GeneID" id="3654655"/>
<feature type="transmembrane region" description="Helical" evidence="1">
    <location>
        <begin position="93"/>
        <end position="115"/>
    </location>
</feature>
<proteinExistence type="predicted"/>
<feature type="transmembrane region" description="Helical" evidence="1">
    <location>
        <begin position="12"/>
        <end position="29"/>
    </location>
</feature>
<organismHost>
    <name type="scientific">Emiliania huxleyi</name>
    <name type="common">Coccolithophore</name>
    <name type="synonym">Pontosphaera huxleyi</name>
    <dbReference type="NCBI Taxonomy" id="2903"/>
</organismHost>
<dbReference type="Proteomes" id="UP000000863">
    <property type="component" value="Segment"/>
</dbReference>
<dbReference type="KEGG" id="vg:3654655"/>
<evidence type="ECO:0000256" key="1">
    <source>
        <dbReference type="SAM" id="Phobius"/>
    </source>
</evidence>
<keyword evidence="1" id="KW-0472">Membrane</keyword>
<dbReference type="RefSeq" id="YP_293757.1">
    <property type="nucleotide sequence ID" value="NC_007346.1"/>
</dbReference>
<keyword evidence="1" id="KW-1133">Transmembrane helix</keyword>
<reference evidence="2 3" key="1">
    <citation type="journal article" date="2005" name="Science">
        <title>Complete genome sequence and lytic phase transcription profile of a Coccolithovirus.</title>
        <authorList>
            <person name="Wilson W.H."/>
            <person name="Schroeder D.C."/>
            <person name="Allen M.J."/>
            <person name="Holden M.T.G."/>
            <person name="Parkhill J."/>
            <person name="Barrell B.G."/>
            <person name="Churcher C."/>
            <person name="Hamlin N."/>
            <person name="Mungall K."/>
            <person name="Norbertczak H."/>
            <person name="Quail M.A."/>
            <person name="Price C."/>
            <person name="Rabbinowitsch E."/>
            <person name="Walker D."/>
            <person name="Craigon M."/>
            <person name="Roy D."/>
            <person name="Ghazal P."/>
        </authorList>
    </citation>
    <scope>NUCLEOTIDE SEQUENCE [LARGE SCALE GENOMIC DNA]</scope>
    <source>
        <strain evidence="3">Isolate United Kingdom/English Channel/1999</strain>
    </source>
</reference>
<evidence type="ECO:0000313" key="3">
    <source>
        <dbReference type="Proteomes" id="UP000000863"/>
    </source>
</evidence>
<keyword evidence="1" id="KW-0812">Transmembrane</keyword>
<keyword evidence="3" id="KW-1185">Reference proteome</keyword>
<organism evidence="2 3">
    <name type="scientific">Emiliania huxleyi virus 86 (isolate United Kingdom/English Channel/1999)</name>
    <name type="common">EhV-86</name>
    <dbReference type="NCBI Taxonomy" id="654925"/>
    <lineage>
        <taxon>Viruses</taxon>
        <taxon>Varidnaviria</taxon>
        <taxon>Bamfordvirae</taxon>
        <taxon>Nucleocytoviricota</taxon>
        <taxon>Megaviricetes</taxon>
        <taxon>Algavirales</taxon>
        <taxon>Phycodnaviridae</taxon>
        <taxon>Coccolithovirus</taxon>
        <taxon>Coccolithovirus huxleyi</taxon>
        <taxon>Emiliania huxleyi virus 86</taxon>
    </lineage>
</organism>
<evidence type="ECO:0000313" key="2">
    <source>
        <dbReference type="EMBL" id="CAI65426.1"/>
    </source>
</evidence>
<sequence>MGCVTIDQMTGNLKCIVASILAASFYWFAPPKNKWILVIVLYVMYLMIAWYDYSYECKRNELGPSPLMHFYDWAKPRNTSQHQQYQNLCKDTYNIILVIDIVVLSVIVALIPMFLRWNPSVEGYPQYLHYHESSRLHPIRYQDTPEFAYTKIKNM</sequence>
<name>Q4A3B8_EHV8U</name>
<dbReference type="EMBL" id="AJ890364">
    <property type="protein sequence ID" value="CAI65426.1"/>
    <property type="molecule type" value="Genomic_DNA"/>
</dbReference>
<gene>
    <name evidence="2" type="ORF">EhV003</name>
</gene>
<feature type="transmembrane region" description="Helical" evidence="1">
    <location>
        <begin position="35"/>
        <end position="53"/>
    </location>
</feature>
<accession>Q4A3B8</accession>